<evidence type="ECO:0000313" key="2">
    <source>
        <dbReference type="Proteomes" id="UP000095606"/>
    </source>
</evidence>
<name>A0A3E5GMP4_9BACE</name>
<dbReference type="Proteomes" id="UP000095606">
    <property type="component" value="Unassembled WGS sequence"/>
</dbReference>
<evidence type="ECO:0000313" key="1">
    <source>
        <dbReference type="EMBL" id="CUO38495.1"/>
    </source>
</evidence>
<dbReference type="RefSeq" id="WP_010536658.1">
    <property type="nucleotide sequence ID" value="NZ_JANUTF010000001.1"/>
</dbReference>
<proteinExistence type="predicted"/>
<reference evidence="1 2" key="1">
    <citation type="submission" date="2015-09" db="EMBL/GenBank/DDBJ databases">
        <authorList>
            <consortium name="Pathogen Informatics"/>
        </authorList>
    </citation>
    <scope>NUCLEOTIDE SEQUENCE [LARGE SCALE GENOMIC DNA]</scope>
    <source>
        <strain evidence="1 2">2789STDY5834846</strain>
    </source>
</reference>
<dbReference type="AlphaFoldDB" id="A0A3E5GMP4"/>
<accession>A0A3E5GMP4</accession>
<gene>
    <name evidence="1" type="ORF">ERS852461_00153</name>
</gene>
<organism evidence="1 2">
    <name type="scientific">Bacteroides faecis</name>
    <dbReference type="NCBI Taxonomy" id="674529"/>
    <lineage>
        <taxon>Bacteria</taxon>
        <taxon>Pseudomonadati</taxon>
        <taxon>Bacteroidota</taxon>
        <taxon>Bacteroidia</taxon>
        <taxon>Bacteroidales</taxon>
        <taxon>Bacteroidaceae</taxon>
        <taxon>Bacteroides</taxon>
    </lineage>
</organism>
<dbReference type="EMBL" id="CZAE01000001">
    <property type="protein sequence ID" value="CUO38495.1"/>
    <property type="molecule type" value="Genomic_DNA"/>
</dbReference>
<accession>A0A174ER47</accession>
<sequence length="63" mass="7756">MNFLWVIRQKERKSFFLLHLLTKCELIHTIKEDNSPEQYEDKNGLEVKQVKKYFFVIRTLQKI</sequence>
<protein>
    <submittedName>
        <fullName evidence="1">Uncharacterized protein</fullName>
    </submittedName>
</protein>